<evidence type="ECO:0000256" key="1">
    <source>
        <dbReference type="SAM" id="Phobius"/>
    </source>
</evidence>
<dbReference type="AlphaFoldDB" id="A0A7T0BYZ6"/>
<keyword evidence="1" id="KW-1133">Transmembrane helix</keyword>
<gene>
    <name evidence="2" type="ORF">G3M70_16795</name>
</gene>
<proteinExistence type="predicted"/>
<accession>A0A7T0BYZ6</accession>
<feature type="transmembrane region" description="Helical" evidence="1">
    <location>
        <begin position="15"/>
        <end position="37"/>
    </location>
</feature>
<evidence type="ECO:0000313" key="3">
    <source>
        <dbReference type="Proteomes" id="UP000594688"/>
    </source>
</evidence>
<feature type="transmembrane region" description="Helical" evidence="1">
    <location>
        <begin position="74"/>
        <end position="90"/>
    </location>
</feature>
<dbReference type="EMBL" id="CP048685">
    <property type="protein sequence ID" value="QPJ63441.1"/>
    <property type="molecule type" value="Genomic_DNA"/>
</dbReference>
<dbReference type="KEGG" id="nli:G3M70_16795"/>
<organism evidence="2 3">
    <name type="scientific">Candidatus Nitronauta litoralis</name>
    <dbReference type="NCBI Taxonomy" id="2705533"/>
    <lineage>
        <taxon>Bacteria</taxon>
        <taxon>Pseudomonadati</taxon>
        <taxon>Nitrospinota/Tectimicrobiota group</taxon>
        <taxon>Nitrospinota</taxon>
        <taxon>Nitrospinia</taxon>
        <taxon>Nitrospinales</taxon>
        <taxon>Nitrospinaceae</taxon>
        <taxon>Candidatus Nitronauta</taxon>
    </lineage>
</organism>
<reference evidence="2 3" key="1">
    <citation type="submission" date="2020-02" db="EMBL/GenBank/DDBJ databases">
        <title>Genomic and physiological characterization of two novel Nitrospinaceae genera.</title>
        <authorList>
            <person name="Mueller A.J."/>
            <person name="Jung M.-Y."/>
            <person name="Strachan C.R."/>
            <person name="Herbold C.W."/>
            <person name="Kirkegaard R.H."/>
            <person name="Daims H."/>
        </authorList>
    </citation>
    <scope>NUCLEOTIDE SEQUENCE [LARGE SCALE GENOMIC DNA]</scope>
    <source>
        <strain evidence="2">EB</strain>
    </source>
</reference>
<name>A0A7T0BYZ6_9BACT</name>
<dbReference type="Proteomes" id="UP000594688">
    <property type="component" value="Chromosome"/>
</dbReference>
<sequence length="117" mass="13349">MQPQTLGDLFGQPGFLLLLITILLVIGNIMVGVTMLPKDKRKRLYWTHRLVYLMVMLSYVVFMILSYQEKGLDVLIIFAFVYFLLVVPLTRRVHETLHAILASVGLVMLVIVAAFNI</sequence>
<evidence type="ECO:0000313" key="2">
    <source>
        <dbReference type="EMBL" id="QPJ63441.1"/>
    </source>
</evidence>
<keyword evidence="1" id="KW-0472">Membrane</keyword>
<keyword evidence="1" id="KW-0812">Transmembrane</keyword>
<protein>
    <submittedName>
        <fullName evidence="2">Uncharacterized protein</fullName>
    </submittedName>
</protein>
<feature type="transmembrane region" description="Helical" evidence="1">
    <location>
        <begin position="97"/>
        <end position="115"/>
    </location>
</feature>
<feature type="transmembrane region" description="Helical" evidence="1">
    <location>
        <begin position="49"/>
        <end position="68"/>
    </location>
</feature>